<dbReference type="InterPro" id="IPR037951">
    <property type="entry name" value="MopB_CT_YdeP"/>
</dbReference>
<dbReference type="GO" id="GO:0008863">
    <property type="term" value="F:formate dehydrogenase (NAD+) activity"/>
    <property type="evidence" value="ECO:0007669"/>
    <property type="project" value="InterPro"/>
</dbReference>
<keyword evidence="9" id="KW-0411">Iron-sulfur</keyword>
<dbReference type="PANTHER" id="PTHR43105:SF4">
    <property type="entry name" value="PROTEIN YDEP"/>
    <property type="match status" value="1"/>
</dbReference>
<dbReference type="GO" id="GO:0043546">
    <property type="term" value="F:molybdopterin cofactor binding"/>
    <property type="evidence" value="ECO:0007669"/>
    <property type="project" value="InterPro"/>
</dbReference>
<dbReference type="RefSeq" id="WP_229870053.1">
    <property type="nucleotide sequence ID" value="NZ_BMSA01000001.1"/>
</dbReference>
<protein>
    <submittedName>
        <fullName evidence="13">Formate dehydrogenase subunit alpha</fullName>
    </submittedName>
</protein>
<evidence type="ECO:0000256" key="2">
    <source>
        <dbReference type="ARBA" id="ARBA00001966"/>
    </source>
</evidence>
<accession>A0A918H2R8</accession>
<keyword evidence="14" id="KW-1185">Reference proteome</keyword>
<dbReference type="InterPro" id="IPR050123">
    <property type="entry name" value="Prok_molybdopt-oxidoreductase"/>
</dbReference>
<evidence type="ECO:0000256" key="5">
    <source>
        <dbReference type="ARBA" id="ARBA00022505"/>
    </source>
</evidence>
<dbReference type="InterPro" id="IPR010046">
    <property type="entry name" value="Mopterin_OxRdtse_a_bac"/>
</dbReference>
<dbReference type="CDD" id="cd02767">
    <property type="entry name" value="MopB_ydeP"/>
    <property type="match status" value="1"/>
</dbReference>
<dbReference type="PIRSF" id="PIRSF000144">
    <property type="entry name" value="CbbBc"/>
    <property type="match status" value="1"/>
</dbReference>
<dbReference type="EMBL" id="BMSA01000001">
    <property type="protein sequence ID" value="GGT31755.1"/>
    <property type="molecule type" value="Genomic_DNA"/>
</dbReference>
<dbReference type="PANTHER" id="PTHR43105">
    <property type="entry name" value="RESPIRATORY NITRATE REDUCTASE"/>
    <property type="match status" value="1"/>
</dbReference>
<evidence type="ECO:0000259" key="12">
    <source>
        <dbReference type="Pfam" id="PF01568"/>
    </source>
</evidence>
<evidence type="ECO:0000256" key="6">
    <source>
        <dbReference type="ARBA" id="ARBA00022723"/>
    </source>
</evidence>
<comment type="similarity">
    <text evidence="3">Belongs to the prokaryotic molybdopterin-containing oxidoreductase family.</text>
</comment>
<evidence type="ECO:0000256" key="4">
    <source>
        <dbReference type="ARBA" id="ARBA00022485"/>
    </source>
</evidence>
<keyword evidence="8" id="KW-0408">Iron</keyword>
<dbReference type="SUPFAM" id="SSF53706">
    <property type="entry name" value="Formate dehydrogenase/DMSO reductase, domains 1-3"/>
    <property type="match status" value="1"/>
</dbReference>
<dbReference type="GO" id="GO:0051539">
    <property type="term" value="F:4 iron, 4 sulfur cluster binding"/>
    <property type="evidence" value="ECO:0007669"/>
    <property type="project" value="UniProtKB-KW"/>
</dbReference>
<evidence type="ECO:0000313" key="14">
    <source>
        <dbReference type="Proteomes" id="UP000646776"/>
    </source>
</evidence>
<comment type="cofactor">
    <cofactor evidence="2">
        <name>[4Fe-4S] cluster</name>
        <dbReference type="ChEBI" id="CHEBI:49883"/>
    </cofactor>
</comment>
<reference evidence="13" key="2">
    <citation type="submission" date="2020-09" db="EMBL/GenBank/DDBJ databases">
        <authorList>
            <person name="Sun Q."/>
            <person name="Ohkuma M."/>
        </authorList>
    </citation>
    <scope>NUCLEOTIDE SEQUENCE</scope>
    <source>
        <strain evidence="13">JCM 4125</strain>
    </source>
</reference>
<comment type="cofactor">
    <cofactor evidence="1">
        <name>Mo-bis(molybdopterin guanine dinucleotide)</name>
        <dbReference type="ChEBI" id="CHEBI:60539"/>
    </cofactor>
</comment>
<dbReference type="CDD" id="cd02787">
    <property type="entry name" value="MopB_CT_ydeP"/>
    <property type="match status" value="1"/>
</dbReference>
<dbReference type="GO" id="GO:0016020">
    <property type="term" value="C:membrane"/>
    <property type="evidence" value="ECO:0007669"/>
    <property type="project" value="TreeGrafter"/>
</dbReference>
<feature type="region of interest" description="Disordered" evidence="10">
    <location>
        <begin position="1"/>
        <end position="55"/>
    </location>
</feature>
<keyword evidence="5" id="KW-0500">Molybdenum</keyword>
<evidence type="ECO:0000256" key="9">
    <source>
        <dbReference type="ARBA" id="ARBA00023014"/>
    </source>
</evidence>
<dbReference type="Proteomes" id="UP000646776">
    <property type="component" value="Unassembled WGS sequence"/>
</dbReference>
<evidence type="ECO:0000256" key="7">
    <source>
        <dbReference type="ARBA" id="ARBA00023002"/>
    </source>
</evidence>
<keyword evidence="6" id="KW-0479">Metal-binding</keyword>
<evidence type="ECO:0000256" key="1">
    <source>
        <dbReference type="ARBA" id="ARBA00001942"/>
    </source>
</evidence>
<evidence type="ECO:0000256" key="8">
    <source>
        <dbReference type="ARBA" id="ARBA00023004"/>
    </source>
</evidence>
<comment type="caution">
    <text evidence="13">The sequence shown here is derived from an EMBL/GenBank/DDBJ whole genome shotgun (WGS) entry which is preliminary data.</text>
</comment>
<gene>
    <name evidence="13" type="ORF">GCM10010226_04860</name>
</gene>
<dbReference type="InterPro" id="IPR006656">
    <property type="entry name" value="Mopterin_OxRdtase"/>
</dbReference>
<dbReference type="Pfam" id="PF00384">
    <property type="entry name" value="Molybdopterin"/>
    <property type="match status" value="1"/>
</dbReference>
<evidence type="ECO:0000313" key="13">
    <source>
        <dbReference type="EMBL" id="GGT31755.1"/>
    </source>
</evidence>
<proteinExistence type="inferred from homology"/>
<reference evidence="13" key="1">
    <citation type="journal article" date="2014" name="Int. J. Syst. Evol. Microbiol.">
        <title>Complete genome sequence of Corynebacterium casei LMG S-19264T (=DSM 44701T), isolated from a smear-ripened cheese.</title>
        <authorList>
            <consortium name="US DOE Joint Genome Institute (JGI-PGF)"/>
            <person name="Walter F."/>
            <person name="Albersmeier A."/>
            <person name="Kalinowski J."/>
            <person name="Ruckert C."/>
        </authorList>
    </citation>
    <scope>NUCLEOTIDE SEQUENCE</scope>
    <source>
        <strain evidence="13">JCM 4125</strain>
    </source>
</reference>
<dbReference type="Gene3D" id="3.40.50.740">
    <property type="match status" value="1"/>
</dbReference>
<dbReference type="AlphaFoldDB" id="A0A918H2R8"/>
<evidence type="ECO:0000259" key="11">
    <source>
        <dbReference type="Pfam" id="PF00384"/>
    </source>
</evidence>
<feature type="domain" description="Molybdopterin dinucleotide-binding" evidence="12">
    <location>
        <begin position="687"/>
        <end position="794"/>
    </location>
</feature>
<organism evidence="13 14">
    <name type="scientific">Streptomyces phaeofaciens</name>
    <dbReference type="NCBI Taxonomy" id="68254"/>
    <lineage>
        <taxon>Bacteria</taxon>
        <taxon>Bacillati</taxon>
        <taxon>Actinomycetota</taxon>
        <taxon>Actinomycetes</taxon>
        <taxon>Kitasatosporales</taxon>
        <taxon>Streptomycetaceae</taxon>
        <taxon>Streptomyces</taxon>
    </lineage>
</organism>
<dbReference type="InterPro" id="IPR041953">
    <property type="entry name" value="YdeP_MopB"/>
</dbReference>
<evidence type="ECO:0000256" key="10">
    <source>
        <dbReference type="SAM" id="MobiDB-lite"/>
    </source>
</evidence>
<feature type="domain" description="Molybdopterin oxidoreductase" evidence="11">
    <location>
        <begin position="160"/>
        <end position="454"/>
    </location>
</feature>
<dbReference type="InterPro" id="IPR009010">
    <property type="entry name" value="Asp_de-COase-like_dom_sf"/>
</dbReference>
<dbReference type="SUPFAM" id="SSF50692">
    <property type="entry name" value="ADC-like"/>
    <property type="match status" value="1"/>
</dbReference>
<dbReference type="Pfam" id="PF01568">
    <property type="entry name" value="Molydop_binding"/>
    <property type="match status" value="1"/>
</dbReference>
<evidence type="ECO:0000256" key="3">
    <source>
        <dbReference type="ARBA" id="ARBA00010312"/>
    </source>
</evidence>
<feature type="compositionally biased region" description="Basic and acidic residues" evidence="10">
    <location>
        <begin position="37"/>
        <end position="53"/>
    </location>
</feature>
<keyword evidence="4" id="KW-0004">4Fe-4S</keyword>
<sequence length="807" mass="88898">MRDFDAIEAEAEAEPGGEPEAGIEAEAYEIEADEAEAGLRADSPGEERDRDKLSVSAPKTWATGAPAVVHALRYALGQTSPKRTALTLLNINQAKGFDCPGCAWPEPPAGQRHRNEYCENGAKHISDEATSRRVTAEFFRRYSVDELSRKSDRWLNQQGRLTEPMVLREGAEHYEPIGWDEALDLLARELRALDHPDEALFYTSGRLANEPAFLLQLFARAFGTNNLPDCSNMCHESSGSALNETLGIGKGSVSLDDLYDADLVFVVGQNPGTNHPRMLSALEETKRRGGRVVAVNPLPEAGLLRFKHPQKARGVIGRGTDIADQFLQIRPGGDLALFQALNLLLVEAEDKEPGTVLDREFIDAHTTGYDAFADHIRTTSWDDVLRATGLSRDEMEQVHARVLESRSVIVCWAMGLTQHKHGVPTIREVVNFLLLRGNIGRPGAGVCPVRGHSNVQGDRTMGIWERVPQPFLDRLGREFRFTAPTAHGLDSVDSIRAMRDGRARLFVGVAGNFVRATPDSAATERALRNCRLTAHISTKLNRSHAVCGRTALILPTLGRSDRDVQTGGEQFMTVEDSMSEVHTTRGRLAPASPHLLSEVSIISRLARRVLGEKPDIPWEEFEADYDTVRDRIARVVDGFEDFNARVRRPGGFRLPNPVNSKVFRTPSGKAVFTANDFTLLEAPEGHLVLQTLRSHDQWNTIPYAMDDRYRGIKGSRHIVMVNPADLAALGFADGTLVDLVSVWSDGSERRADGFRVVGYPTPPGSAAAYYPETNVLVPLDSVADISNTPTSKSVIVRLERAAEREPV</sequence>
<name>A0A918H2R8_9ACTN</name>
<dbReference type="GO" id="GO:0030151">
    <property type="term" value="F:molybdenum ion binding"/>
    <property type="evidence" value="ECO:0007669"/>
    <property type="project" value="InterPro"/>
</dbReference>
<dbReference type="Gene3D" id="3.40.228.10">
    <property type="entry name" value="Dimethylsulfoxide Reductase, domain 2"/>
    <property type="match status" value="1"/>
</dbReference>
<feature type="compositionally biased region" description="Acidic residues" evidence="10">
    <location>
        <begin position="1"/>
        <end position="36"/>
    </location>
</feature>
<dbReference type="InterPro" id="IPR006657">
    <property type="entry name" value="MoPterin_dinucl-bd_dom"/>
</dbReference>
<dbReference type="NCBIfam" id="TIGR01701">
    <property type="entry name" value="Fdhalpha-like"/>
    <property type="match status" value="1"/>
</dbReference>
<keyword evidence="7" id="KW-0560">Oxidoreductase</keyword>